<evidence type="ECO:0000259" key="4">
    <source>
        <dbReference type="PROSITE" id="PS50995"/>
    </source>
</evidence>
<dbReference type="InterPro" id="IPR036388">
    <property type="entry name" value="WH-like_DNA-bd_sf"/>
</dbReference>
<evidence type="ECO:0000256" key="2">
    <source>
        <dbReference type="ARBA" id="ARBA00023125"/>
    </source>
</evidence>
<keyword evidence="6" id="KW-1185">Reference proteome</keyword>
<dbReference type="GO" id="GO:0003700">
    <property type="term" value="F:DNA-binding transcription factor activity"/>
    <property type="evidence" value="ECO:0007669"/>
    <property type="project" value="InterPro"/>
</dbReference>
<feature type="domain" description="HTH marR-type" evidence="4">
    <location>
        <begin position="1"/>
        <end position="104"/>
    </location>
</feature>
<dbReference type="EMBL" id="JABEPP010000001">
    <property type="protein sequence ID" value="NNM71556.1"/>
    <property type="molecule type" value="Genomic_DNA"/>
</dbReference>
<dbReference type="InterPro" id="IPR036390">
    <property type="entry name" value="WH_DNA-bd_sf"/>
</dbReference>
<dbReference type="PRINTS" id="PR00598">
    <property type="entry name" value="HTHMARR"/>
</dbReference>
<evidence type="ECO:0000256" key="3">
    <source>
        <dbReference type="ARBA" id="ARBA00023163"/>
    </source>
</evidence>
<dbReference type="Proteomes" id="UP000564885">
    <property type="component" value="Unassembled WGS sequence"/>
</dbReference>
<dbReference type="RefSeq" id="WP_171217006.1">
    <property type="nucleotide sequence ID" value="NZ_JABEPP010000001.1"/>
</dbReference>
<dbReference type="Gene3D" id="1.10.10.10">
    <property type="entry name" value="Winged helix-like DNA-binding domain superfamily/Winged helix DNA-binding domain"/>
    <property type="match status" value="1"/>
</dbReference>
<dbReference type="SUPFAM" id="SSF46785">
    <property type="entry name" value="Winged helix' DNA-binding domain"/>
    <property type="match status" value="1"/>
</dbReference>
<keyword evidence="2" id="KW-0238">DNA-binding</keyword>
<dbReference type="AlphaFoldDB" id="A0A849HVJ6"/>
<dbReference type="GO" id="GO:0003677">
    <property type="term" value="F:DNA binding"/>
    <property type="evidence" value="ECO:0007669"/>
    <property type="project" value="UniProtKB-KW"/>
</dbReference>
<comment type="caution">
    <text evidence="5">The sequence shown here is derived from an EMBL/GenBank/DDBJ whole genome shotgun (WGS) entry which is preliminary data.</text>
</comment>
<sequence>MAHLSPLLLLAEQGSLLQRDLVRQSPSGQPAMVATLSRLERAGLIERRQHDRDRRAVLIQLTAAGREAVRAAGSALAAANEKALIGFVPADRKLAIEFLKRMASNLGRATRYINIDIFSLQL</sequence>
<protein>
    <submittedName>
        <fullName evidence="5">MarR family transcriptional regulator</fullName>
    </submittedName>
</protein>
<accession>A0A849HVJ6</accession>
<evidence type="ECO:0000313" key="6">
    <source>
        <dbReference type="Proteomes" id="UP000564885"/>
    </source>
</evidence>
<dbReference type="PROSITE" id="PS50995">
    <property type="entry name" value="HTH_MARR_2"/>
    <property type="match status" value="1"/>
</dbReference>
<proteinExistence type="predicted"/>
<evidence type="ECO:0000256" key="1">
    <source>
        <dbReference type="ARBA" id="ARBA00023015"/>
    </source>
</evidence>
<dbReference type="PANTHER" id="PTHR42756">
    <property type="entry name" value="TRANSCRIPTIONAL REGULATOR, MARR"/>
    <property type="match status" value="1"/>
</dbReference>
<dbReference type="InterPro" id="IPR000835">
    <property type="entry name" value="HTH_MarR-typ"/>
</dbReference>
<organism evidence="5 6">
    <name type="scientific">Enterovirga aerilata</name>
    <dbReference type="NCBI Taxonomy" id="2730920"/>
    <lineage>
        <taxon>Bacteria</taxon>
        <taxon>Pseudomonadati</taxon>
        <taxon>Pseudomonadota</taxon>
        <taxon>Alphaproteobacteria</taxon>
        <taxon>Hyphomicrobiales</taxon>
        <taxon>Methylobacteriaceae</taxon>
        <taxon>Enterovirga</taxon>
    </lineage>
</organism>
<keyword evidence="1" id="KW-0805">Transcription regulation</keyword>
<gene>
    <name evidence="5" type="ORF">HJG44_03975</name>
</gene>
<reference evidence="5 6" key="1">
    <citation type="submission" date="2020-04" db="EMBL/GenBank/DDBJ databases">
        <title>Enterovirga sp. isolate from soil.</title>
        <authorList>
            <person name="Chea S."/>
            <person name="Kim D.-U."/>
        </authorList>
    </citation>
    <scope>NUCLEOTIDE SEQUENCE [LARGE SCALE GENOMIC DNA]</scope>
    <source>
        <strain evidence="5 6">DB1703</strain>
    </source>
</reference>
<evidence type="ECO:0000313" key="5">
    <source>
        <dbReference type="EMBL" id="NNM71556.1"/>
    </source>
</evidence>
<keyword evidence="3" id="KW-0804">Transcription</keyword>
<dbReference type="SMART" id="SM00347">
    <property type="entry name" value="HTH_MARR"/>
    <property type="match status" value="1"/>
</dbReference>
<dbReference type="PANTHER" id="PTHR42756:SF1">
    <property type="entry name" value="TRANSCRIPTIONAL REPRESSOR OF EMRAB OPERON"/>
    <property type="match status" value="1"/>
</dbReference>
<dbReference type="Pfam" id="PF01047">
    <property type="entry name" value="MarR"/>
    <property type="match status" value="1"/>
</dbReference>
<name>A0A849HVJ6_9HYPH</name>